<dbReference type="PANTHER" id="PTHR43054:SF1">
    <property type="entry name" value="SCYLLO-INOSITOL 2-DEHYDROGENASE (NADP(+)) IOLU"/>
    <property type="match status" value="1"/>
</dbReference>
<evidence type="ECO:0000313" key="4">
    <source>
        <dbReference type="Proteomes" id="UP000824101"/>
    </source>
</evidence>
<dbReference type="EMBL" id="DXBC01000160">
    <property type="protein sequence ID" value="HIZ80126.1"/>
    <property type="molecule type" value="Genomic_DNA"/>
</dbReference>
<feature type="domain" description="GFO/IDH/MocA-like oxidoreductase" evidence="2">
    <location>
        <begin position="137"/>
        <end position="245"/>
    </location>
</feature>
<dbReference type="InterPro" id="IPR000683">
    <property type="entry name" value="Gfo/Idh/MocA-like_OxRdtase_N"/>
</dbReference>
<dbReference type="SUPFAM" id="SSF55347">
    <property type="entry name" value="Glyceraldehyde-3-phosphate dehydrogenase-like, C-terminal domain"/>
    <property type="match status" value="1"/>
</dbReference>
<proteinExistence type="predicted"/>
<sequence length="325" mass="36917">MRVGILGTGKIVKSLMQTIDRLNFSYTVVLGTKETEEETAAMCREHGLDGYFLDYDELLESDVDTIYVALPNHLHAAFAKKALLHDKHVIIEKPITSNAAQLKDLIETAKEHHRMIFEAMNIHYLPIFGQLKEHLSDLGPIRIVSFNYSQYSSRYDAFKRGEVLAAFDPKRAGGALMDINVYNIHAAVGLFGRPESIRYEANVERDIDTSGIMTMDYGKFKLSAIGAKDCKAPVRCIIQGTNGCIAITKPVNQMESFELILNDGTTAEYKTEHPEHRLYYEFVEFRKMMETEDWERHDRMLAVSLAAAEILEEGRRQNGILTDFQ</sequence>
<dbReference type="GO" id="GO:0000166">
    <property type="term" value="F:nucleotide binding"/>
    <property type="evidence" value="ECO:0007669"/>
    <property type="project" value="InterPro"/>
</dbReference>
<dbReference type="Pfam" id="PF22725">
    <property type="entry name" value="GFO_IDH_MocA_C3"/>
    <property type="match status" value="1"/>
</dbReference>
<dbReference type="PANTHER" id="PTHR43054">
    <property type="match status" value="1"/>
</dbReference>
<gene>
    <name evidence="3" type="ORF">IAA17_10110</name>
</gene>
<dbReference type="AlphaFoldDB" id="A0A9D2GKA4"/>
<dbReference type="SUPFAM" id="SSF51735">
    <property type="entry name" value="NAD(P)-binding Rossmann-fold domains"/>
    <property type="match status" value="1"/>
</dbReference>
<reference evidence="3" key="2">
    <citation type="submission" date="2021-04" db="EMBL/GenBank/DDBJ databases">
        <authorList>
            <person name="Gilroy R."/>
        </authorList>
    </citation>
    <scope>NUCLEOTIDE SEQUENCE</scope>
    <source>
        <strain evidence="3">ChiBcec1-1093</strain>
    </source>
</reference>
<evidence type="ECO:0000313" key="3">
    <source>
        <dbReference type="EMBL" id="HIZ80126.1"/>
    </source>
</evidence>
<evidence type="ECO:0000259" key="2">
    <source>
        <dbReference type="Pfam" id="PF22725"/>
    </source>
</evidence>
<feature type="domain" description="Gfo/Idh/MocA-like oxidoreductase N-terminal" evidence="1">
    <location>
        <begin position="1"/>
        <end position="117"/>
    </location>
</feature>
<dbReference type="Gene3D" id="3.40.50.720">
    <property type="entry name" value="NAD(P)-binding Rossmann-like Domain"/>
    <property type="match status" value="1"/>
</dbReference>
<dbReference type="Proteomes" id="UP000824101">
    <property type="component" value="Unassembled WGS sequence"/>
</dbReference>
<organism evidence="3 4">
    <name type="scientific">Candidatus Lachnoclostridium stercorigallinarum</name>
    <dbReference type="NCBI Taxonomy" id="2838634"/>
    <lineage>
        <taxon>Bacteria</taxon>
        <taxon>Bacillati</taxon>
        <taxon>Bacillota</taxon>
        <taxon>Clostridia</taxon>
        <taxon>Lachnospirales</taxon>
        <taxon>Lachnospiraceae</taxon>
    </lineage>
</organism>
<dbReference type="Pfam" id="PF01408">
    <property type="entry name" value="GFO_IDH_MocA"/>
    <property type="match status" value="1"/>
</dbReference>
<dbReference type="Gene3D" id="3.30.360.10">
    <property type="entry name" value="Dihydrodipicolinate Reductase, domain 2"/>
    <property type="match status" value="1"/>
</dbReference>
<protein>
    <submittedName>
        <fullName evidence="3">Gfo/Idh/MocA family oxidoreductase</fullName>
    </submittedName>
</protein>
<comment type="caution">
    <text evidence="3">The sequence shown here is derived from an EMBL/GenBank/DDBJ whole genome shotgun (WGS) entry which is preliminary data.</text>
</comment>
<reference evidence="3" key="1">
    <citation type="journal article" date="2021" name="PeerJ">
        <title>Extensive microbial diversity within the chicken gut microbiome revealed by metagenomics and culture.</title>
        <authorList>
            <person name="Gilroy R."/>
            <person name="Ravi A."/>
            <person name="Getino M."/>
            <person name="Pursley I."/>
            <person name="Horton D.L."/>
            <person name="Alikhan N.F."/>
            <person name="Baker D."/>
            <person name="Gharbi K."/>
            <person name="Hall N."/>
            <person name="Watson M."/>
            <person name="Adriaenssens E.M."/>
            <person name="Foster-Nyarko E."/>
            <person name="Jarju S."/>
            <person name="Secka A."/>
            <person name="Antonio M."/>
            <person name="Oren A."/>
            <person name="Chaudhuri R.R."/>
            <person name="La Ragione R."/>
            <person name="Hildebrand F."/>
            <person name="Pallen M.J."/>
        </authorList>
    </citation>
    <scope>NUCLEOTIDE SEQUENCE</scope>
    <source>
        <strain evidence="3">ChiBcec1-1093</strain>
    </source>
</reference>
<name>A0A9D2GKA4_9FIRM</name>
<accession>A0A9D2GKA4</accession>
<evidence type="ECO:0000259" key="1">
    <source>
        <dbReference type="Pfam" id="PF01408"/>
    </source>
</evidence>
<dbReference type="InterPro" id="IPR055170">
    <property type="entry name" value="GFO_IDH_MocA-like_dom"/>
</dbReference>
<dbReference type="InterPro" id="IPR036291">
    <property type="entry name" value="NAD(P)-bd_dom_sf"/>
</dbReference>